<evidence type="ECO:0000313" key="1">
    <source>
        <dbReference type="EMBL" id="OMO62235.1"/>
    </source>
</evidence>
<dbReference type="EMBL" id="AWWV01013279">
    <property type="protein sequence ID" value="OMO62235.1"/>
    <property type="molecule type" value="Genomic_DNA"/>
</dbReference>
<dbReference type="AlphaFoldDB" id="A0A1R3GVT7"/>
<gene>
    <name evidence="1" type="ORF">CCACVL1_22949</name>
</gene>
<organism evidence="1 2">
    <name type="scientific">Corchorus capsularis</name>
    <name type="common">Jute</name>
    <dbReference type="NCBI Taxonomy" id="210143"/>
    <lineage>
        <taxon>Eukaryota</taxon>
        <taxon>Viridiplantae</taxon>
        <taxon>Streptophyta</taxon>
        <taxon>Embryophyta</taxon>
        <taxon>Tracheophyta</taxon>
        <taxon>Spermatophyta</taxon>
        <taxon>Magnoliopsida</taxon>
        <taxon>eudicotyledons</taxon>
        <taxon>Gunneridae</taxon>
        <taxon>Pentapetalae</taxon>
        <taxon>rosids</taxon>
        <taxon>malvids</taxon>
        <taxon>Malvales</taxon>
        <taxon>Malvaceae</taxon>
        <taxon>Grewioideae</taxon>
        <taxon>Apeibeae</taxon>
        <taxon>Corchorus</taxon>
    </lineage>
</organism>
<sequence length="31" mass="3639">MAPPPLVQIEQTLLRRQVLRVELETLSYCKN</sequence>
<name>A0A1R3GVT7_COCAP</name>
<protein>
    <submittedName>
        <fullName evidence="1">Uncharacterized protein</fullName>
    </submittedName>
</protein>
<evidence type="ECO:0000313" key="2">
    <source>
        <dbReference type="Proteomes" id="UP000188268"/>
    </source>
</evidence>
<dbReference type="Proteomes" id="UP000188268">
    <property type="component" value="Unassembled WGS sequence"/>
</dbReference>
<proteinExistence type="predicted"/>
<accession>A0A1R3GVT7</accession>
<reference evidence="1 2" key="1">
    <citation type="submission" date="2013-09" db="EMBL/GenBank/DDBJ databases">
        <title>Corchorus capsularis genome sequencing.</title>
        <authorList>
            <person name="Alam M."/>
            <person name="Haque M.S."/>
            <person name="Islam M.S."/>
            <person name="Emdad E.M."/>
            <person name="Islam M.M."/>
            <person name="Ahmed B."/>
            <person name="Halim A."/>
            <person name="Hossen Q.M.M."/>
            <person name="Hossain M.Z."/>
            <person name="Ahmed R."/>
            <person name="Khan M.M."/>
            <person name="Islam R."/>
            <person name="Rashid M.M."/>
            <person name="Khan S.A."/>
            <person name="Rahman M.S."/>
            <person name="Alam M."/>
        </authorList>
    </citation>
    <scope>NUCLEOTIDE SEQUENCE [LARGE SCALE GENOMIC DNA]</scope>
    <source>
        <strain evidence="2">cv. CVL-1</strain>
        <tissue evidence="1">Whole seedling</tissue>
    </source>
</reference>
<dbReference type="Gramene" id="OMO62235">
    <property type="protein sequence ID" value="OMO62235"/>
    <property type="gene ID" value="CCACVL1_22949"/>
</dbReference>
<keyword evidence="2" id="KW-1185">Reference proteome</keyword>
<comment type="caution">
    <text evidence="1">The sequence shown here is derived from an EMBL/GenBank/DDBJ whole genome shotgun (WGS) entry which is preliminary data.</text>
</comment>